<organism evidence="1 2">
    <name type="scientific">Bacteroides fragilis</name>
    <dbReference type="NCBI Taxonomy" id="817"/>
    <lineage>
        <taxon>Bacteria</taxon>
        <taxon>Pseudomonadati</taxon>
        <taxon>Bacteroidota</taxon>
        <taxon>Bacteroidia</taxon>
        <taxon>Bacteroidales</taxon>
        <taxon>Bacteroidaceae</taxon>
        <taxon>Bacteroides</taxon>
    </lineage>
</organism>
<comment type="caution">
    <text evidence="1">The sequence shown here is derived from an EMBL/GenBank/DDBJ whole genome shotgun (WGS) entry which is preliminary data.</text>
</comment>
<protein>
    <submittedName>
        <fullName evidence="1">Uncharacterized protein</fullName>
    </submittedName>
</protein>
<reference evidence="1 2" key="1">
    <citation type="submission" date="2018-08" db="EMBL/GenBank/DDBJ databases">
        <title>A genome reference for cultivated species of the human gut microbiota.</title>
        <authorList>
            <person name="Zou Y."/>
            <person name="Xue W."/>
            <person name="Luo G."/>
        </authorList>
    </citation>
    <scope>NUCLEOTIDE SEQUENCE [LARGE SCALE GENOMIC DNA]</scope>
    <source>
        <strain evidence="1 2">AF14-26</strain>
    </source>
</reference>
<dbReference type="AlphaFoldDB" id="A0A412Y267"/>
<dbReference type="Proteomes" id="UP000286270">
    <property type="component" value="Unassembled WGS sequence"/>
</dbReference>
<proteinExistence type="predicted"/>
<evidence type="ECO:0000313" key="1">
    <source>
        <dbReference type="EMBL" id="RGV51498.1"/>
    </source>
</evidence>
<gene>
    <name evidence="1" type="ORF">DWW08_15240</name>
</gene>
<dbReference type="EMBL" id="QRZH01000013">
    <property type="protein sequence ID" value="RGV51498.1"/>
    <property type="molecule type" value="Genomic_DNA"/>
</dbReference>
<sequence>MCAKSNDNIVFANSPFLPELQTGGGRGGRTVLLMTESRGFERLEPGFGGKRRLVFRKRRKHFFQKTVTFSENAYMFSKYLYMFFLITPIVPESGLRSV</sequence>
<evidence type="ECO:0000313" key="2">
    <source>
        <dbReference type="Proteomes" id="UP000286270"/>
    </source>
</evidence>
<name>A0A412Y267_BACFG</name>
<accession>A0A412Y267</accession>